<dbReference type="Pfam" id="PF00314">
    <property type="entry name" value="Thaumatin"/>
    <property type="match status" value="1"/>
</dbReference>
<feature type="disulfide bond" evidence="1">
    <location>
        <begin position="26"/>
        <end position="244"/>
    </location>
</feature>
<comment type="caution">
    <text evidence="3">The sequence shown here is derived from an EMBL/GenBank/DDBJ whole genome shotgun (WGS) entry which is preliminary data.</text>
</comment>
<dbReference type="GeneID" id="25984546"/>
<proteinExistence type="predicted"/>
<dbReference type="VEuPathDB" id="FungiDB:A1Q1_01032"/>
<feature type="disulfide bond" evidence="1">
    <location>
        <begin position="145"/>
        <end position="211"/>
    </location>
</feature>
<keyword evidence="1" id="KW-1015">Disulfide bond</keyword>
<keyword evidence="2" id="KW-0732">Signal</keyword>
<dbReference type="SUPFAM" id="SSF49870">
    <property type="entry name" value="Osmotin, thaumatin-like protein"/>
    <property type="match status" value="1"/>
</dbReference>
<dbReference type="RefSeq" id="XP_014181130.1">
    <property type="nucleotide sequence ID" value="XM_014325655.1"/>
</dbReference>
<gene>
    <name evidence="3" type="ORF">A1Q1_01032</name>
</gene>
<evidence type="ECO:0000256" key="1">
    <source>
        <dbReference type="PIRSR" id="PIRSR002703-1"/>
    </source>
</evidence>
<feature type="disulfide bond" evidence="1">
    <location>
        <begin position="88"/>
        <end position="93"/>
    </location>
</feature>
<feature type="disulfide bond" evidence="1">
    <location>
        <begin position="153"/>
        <end position="170"/>
    </location>
</feature>
<dbReference type="KEGG" id="tasa:A1Q1_01032"/>
<name>J5T914_TRIAS</name>
<dbReference type="SMART" id="SM00205">
    <property type="entry name" value="THN"/>
    <property type="match status" value="1"/>
</dbReference>
<evidence type="ECO:0000313" key="4">
    <source>
        <dbReference type="Proteomes" id="UP000002748"/>
    </source>
</evidence>
<dbReference type="Gene3D" id="2.60.110.10">
    <property type="entry name" value="Thaumatin"/>
    <property type="match status" value="1"/>
</dbReference>
<evidence type="ECO:0008006" key="5">
    <source>
        <dbReference type="Google" id="ProtNLM"/>
    </source>
</evidence>
<feature type="chain" id="PRO_5003784647" description="Thaumatin-like protein" evidence="2">
    <location>
        <begin position="18"/>
        <end position="246"/>
    </location>
</feature>
<dbReference type="Proteomes" id="UP000002748">
    <property type="component" value="Unassembled WGS sequence"/>
</dbReference>
<feature type="signal peptide" evidence="2">
    <location>
        <begin position="1"/>
        <end position="17"/>
    </location>
</feature>
<evidence type="ECO:0000256" key="2">
    <source>
        <dbReference type="SAM" id="SignalP"/>
    </source>
</evidence>
<dbReference type="HOGENOM" id="CLU_043181_4_0_1"/>
<dbReference type="PIRSF" id="PIRSF002703">
    <property type="entry name" value="Thaumatin"/>
    <property type="match status" value="1"/>
</dbReference>
<accession>J5T914</accession>
<reference evidence="3 4" key="1">
    <citation type="journal article" date="2012" name="Eukaryot. Cell">
        <title>Draft genome sequence of CBS 2479, the standard type strain of Trichosporon asahii.</title>
        <authorList>
            <person name="Yang R.Y."/>
            <person name="Li H.T."/>
            <person name="Zhu H."/>
            <person name="Zhou G.P."/>
            <person name="Wang M."/>
            <person name="Wang L."/>
        </authorList>
    </citation>
    <scope>NUCLEOTIDE SEQUENCE [LARGE SCALE GENOMIC DNA]</scope>
    <source>
        <strain evidence="4">ATCC 90039 / CBS 2479 / JCM 2466 / KCTC 7840 / NCYC 2677 / UAMH 7654</strain>
    </source>
</reference>
<dbReference type="PANTHER" id="PTHR31048">
    <property type="entry name" value="OS03G0233200 PROTEIN"/>
    <property type="match status" value="1"/>
</dbReference>
<dbReference type="AlphaFoldDB" id="J5T914"/>
<dbReference type="PRINTS" id="PR00347">
    <property type="entry name" value="THAUMATIN"/>
</dbReference>
<dbReference type="InterPro" id="IPR001938">
    <property type="entry name" value="Thaumatin"/>
</dbReference>
<sequence>MYTSLLTILLAASFGSARTITVKNSCKDTIWPAMFTQDPSQAPKHPTGWVQKPGEVVSFAVPDVWKAARIWGRTHCNADGTGCKSGDCGDLECKAGVTGKPPSSLAEFTLQTTGGPDNYDVSLVDGFNLPVSIKPSRADCPAPKCVKDLNPGCPAELKPKDGGDGCLSQCQVDALAGHADNNPNCCSGIHDKPETCPKSGVKYYDYFKNGCHDAYAYAYDEKSESALWTCDGSKGLSDYTVEFCPS</sequence>
<feature type="disulfide bond" evidence="1">
    <location>
        <begin position="76"/>
        <end position="83"/>
    </location>
</feature>
<feature type="disulfide bond" evidence="1">
    <location>
        <begin position="186"/>
        <end position="196"/>
    </location>
</feature>
<protein>
    <recommendedName>
        <fullName evidence="5">Thaumatin-like protein</fullName>
    </recommendedName>
</protein>
<feature type="disulfide bond" evidence="1">
    <location>
        <begin position="140"/>
        <end position="230"/>
    </location>
</feature>
<dbReference type="EMBL" id="ALBS01000146">
    <property type="protein sequence ID" value="EJT49806.1"/>
    <property type="molecule type" value="Genomic_DNA"/>
</dbReference>
<dbReference type="OrthoDB" id="430315at2759"/>
<dbReference type="PROSITE" id="PS51367">
    <property type="entry name" value="THAUMATIN_2"/>
    <property type="match status" value="1"/>
</dbReference>
<evidence type="ECO:0000313" key="3">
    <source>
        <dbReference type="EMBL" id="EJT49806.1"/>
    </source>
</evidence>
<organism evidence="3 4">
    <name type="scientific">Trichosporon asahii var. asahii (strain ATCC 90039 / CBS 2479 / JCM 2466 / KCTC 7840 / NBRC 103889/ NCYC 2677 / UAMH 7654)</name>
    <name type="common">Yeast</name>
    <dbReference type="NCBI Taxonomy" id="1186058"/>
    <lineage>
        <taxon>Eukaryota</taxon>
        <taxon>Fungi</taxon>
        <taxon>Dikarya</taxon>
        <taxon>Basidiomycota</taxon>
        <taxon>Agaricomycotina</taxon>
        <taxon>Tremellomycetes</taxon>
        <taxon>Trichosporonales</taxon>
        <taxon>Trichosporonaceae</taxon>
        <taxon>Trichosporon</taxon>
    </lineage>
</organism>
<dbReference type="InterPro" id="IPR037176">
    <property type="entry name" value="Osmotin/thaumatin-like_sf"/>
</dbReference>